<keyword evidence="2" id="KW-1185">Reference proteome</keyword>
<organism evidence="1 2">
    <name type="scientific">Acropora cervicornis</name>
    <name type="common">Staghorn coral</name>
    <dbReference type="NCBI Taxonomy" id="6130"/>
    <lineage>
        <taxon>Eukaryota</taxon>
        <taxon>Metazoa</taxon>
        <taxon>Cnidaria</taxon>
        <taxon>Anthozoa</taxon>
        <taxon>Hexacorallia</taxon>
        <taxon>Scleractinia</taxon>
        <taxon>Astrocoeniina</taxon>
        <taxon>Acroporidae</taxon>
        <taxon>Acropora</taxon>
    </lineage>
</organism>
<evidence type="ECO:0000313" key="1">
    <source>
        <dbReference type="EMBL" id="KAK2548151.1"/>
    </source>
</evidence>
<comment type="caution">
    <text evidence="1">The sequence shown here is derived from an EMBL/GenBank/DDBJ whole genome shotgun (WGS) entry which is preliminary data.</text>
</comment>
<reference evidence="1" key="2">
    <citation type="journal article" date="2023" name="Science">
        <title>Genomic signatures of disease resistance in endangered staghorn corals.</title>
        <authorList>
            <person name="Vollmer S.V."/>
            <person name="Selwyn J.D."/>
            <person name="Despard B.A."/>
            <person name="Roesel C.L."/>
        </authorList>
    </citation>
    <scope>NUCLEOTIDE SEQUENCE</scope>
    <source>
        <strain evidence="1">K2</strain>
    </source>
</reference>
<reference evidence="1" key="1">
    <citation type="journal article" date="2023" name="G3 (Bethesda)">
        <title>Whole genome assembly and annotation of the endangered Caribbean coral Acropora cervicornis.</title>
        <authorList>
            <person name="Selwyn J.D."/>
            <person name="Vollmer S.V."/>
        </authorList>
    </citation>
    <scope>NUCLEOTIDE SEQUENCE</scope>
    <source>
        <strain evidence="1">K2</strain>
    </source>
</reference>
<gene>
    <name evidence="1" type="ORF">P5673_031762</name>
</gene>
<proteinExistence type="predicted"/>
<evidence type="ECO:0000313" key="2">
    <source>
        <dbReference type="Proteomes" id="UP001249851"/>
    </source>
</evidence>
<protein>
    <submittedName>
        <fullName evidence="1">Uncharacterized protein</fullName>
    </submittedName>
</protein>
<dbReference type="Proteomes" id="UP001249851">
    <property type="component" value="Unassembled WGS sequence"/>
</dbReference>
<sequence>MQIFSQIDLPGKRSMNLGSIKTVFEGIKSHITLISVSSFPYLPDPSLWLFPIKLMFVAGTTCISVQPAAERRASKLTPTLAEKTSTNGPFANLLGTQIKRSLCTLVPDNRKLHGAGQQYFVGWFPNPQYVDKVLDGYDLTLNQYGVSVSKQKKSKLVPQLGRYEALRKWNRETTSLFTVTKMKSQLHNFLDLTQIVVPS</sequence>
<dbReference type="EMBL" id="JARQWQ010000155">
    <property type="protein sequence ID" value="KAK2548151.1"/>
    <property type="molecule type" value="Genomic_DNA"/>
</dbReference>
<accession>A0AAD9PSM0</accession>
<dbReference type="AlphaFoldDB" id="A0AAD9PSM0"/>
<name>A0AAD9PSM0_ACRCE</name>